<accession>A0A0R2KZS4</accession>
<dbReference type="Pfam" id="PF16161">
    <property type="entry name" value="DUF4867"/>
    <property type="match status" value="1"/>
</dbReference>
<dbReference type="EMBL" id="JQBX01000025">
    <property type="protein sequence ID" value="KRN93125.1"/>
    <property type="molecule type" value="Genomic_DNA"/>
</dbReference>
<dbReference type="STRING" id="331679.IV81_GL000948"/>
<reference evidence="1 2" key="1">
    <citation type="journal article" date="2015" name="Genome Announc.">
        <title>Expanding the biotechnology potential of lactobacilli through comparative genomics of 213 strains and associated genera.</title>
        <authorList>
            <person name="Sun Z."/>
            <person name="Harris H.M."/>
            <person name="McCann A."/>
            <person name="Guo C."/>
            <person name="Argimon S."/>
            <person name="Zhang W."/>
            <person name="Yang X."/>
            <person name="Jeffery I.B."/>
            <person name="Cooney J.C."/>
            <person name="Kagawa T.F."/>
            <person name="Liu W."/>
            <person name="Song Y."/>
            <person name="Salvetti E."/>
            <person name="Wrobel A."/>
            <person name="Rasinkangas P."/>
            <person name="Parkhill J."/>
            <person name="Rea M.C."/>
            <person name="O'Sullivan O."/>
            <person name="Ritari J."/>
            <person name="Douillard F.P."/>
            <person name="Paul Ross R."/>
            <person name="Yang R."/>
            <person name="Briner A.E."/>
            <person name="Felis G.E."/>
            <person name="de Vos W.M."/>
            <person name="Barrangou R."/>
            <person name="Klaenhammer T.R."/>
            <person name="Caufield P.W."/>
            <person name="Cui Y."/>
            <person name="Zhang H."/>
            <person name="O'Toole P.W."/>
        </authorList>
    </citation>
    <scope>NUCLEOTIDE SEQUENCE [LARGE SCALE GENOMIC DNA]</scope>
    <source>
        <strain evidence="1 2">DSM 18001</strain>
    </source>
</reference>
<sequence length="228" mass="25728">MKSGLKMNNLEKIRATNPELNIININSDEFRDYGVVYDEFDLDEINRYMDSMPIPAENVYVPKNPEIEKMSIIEQLSHDVFGGMELSAGQCAGHCDAFSAIEFHQGSEVNITFTDVIMVLGKRRDLHGYEFNAEEHTQLFYVPKGTVFEMFSDTIHYSPIDVDPAGFKALVVVLNGTNEPLPSSFESNNKMLVKKNKFQLAHKSREDKVQAGILPGVKGKLIQVKPIR</sequence>
<organism evidence="1 2">
    <name type="scientific">Pediococcus stilesii</name>
    <dbReference type="NCBI Taxonomy" id="331679"/>
    <lineage>
        <taxon>Bacteria</taxon>
        <taxon>Bacillati</taxon>
        <taxon>Bacillota</taxon>
        <taxon>Bacilli</taxon>
        <taxon>Lactobacillales</taxon>
        <taxon>Lactobacillaceae</taxon>
        <taxon>Pediococcus</taxon>
    </lineage>
</organism>
<evidence type="ECO:0000313" key="2">
    <source>
        <dbReference type="Proteomes" id="UP000051859"/>
    </source>
</evidence>
<comment type="caution">
    <text evidence="1">The sequence shown here is derived from an EMBL/GenBank/DDBJ whole genome shotgun (WGS) entry which is preliminary data.</text>
</comment>
<dbReference type="AlphaFoldDB" id="A0A0R2KZS4"/>
<proteinExistence type="predicted"/>
<dbReference type="InterPro" id="IPR032358">
    <property type="entry name" value="DUF4867"/>
</dbReference>
<dbReference type="Proteomes" id="UP000051859">
    <property type="component" value="Unassembled WGS sequence"/>
</dbReference>
<dbReference type="PATRIC" id="fig|331679.3.peg.955"/>
<name>A0A0R2KZS4_9LACO</name>
<protein>
    <recommendedName>
        <fullName evidence="3">DUF4867 family protein</fullName>
    </recommendedName>
</protein>
<gene>
    <name evidence="1" type="ORF">IV81_GL000948</name>
</gene>
<evidence type="ECO:0000313" key="1">
    <source>
        <dbReference type="EMBL" id="KRN93125.1"/>
    </source>
</evidence>
<evidence type="ECO:0008006" key="3">
    <source>
        <dbReference type="Google" id="ProtNLM"/>
    </source>
</evidence>
<keyword evidence="2" id="KW-1185">Reference proteome</keyword>